<dbReference type="EMBL" id="CP027806">
    <property type="protein sequence ID" value="AXI99388.1"/>
    <property type="molecule type" value="Genomic_DNA"/>
</dbReference>
<evidence type="ECO:0000313" key="5">
    <source>
        <dbReference type="Proteomes" id="UP000254808"/>
    </source>
</evidence>
<name>A0A345UFY7_9BACT</name>
<dbReference type="Pfam" id="PF18962">
    <property type="entry name" value="Por_Secre_tail"/>
    <property type="match status" value="1"/>
</dbReference>
<dbReference type="Gene3D" id="2.60.40.4070">
    <property type="match status" value="1"/>
</dbReference>
<dbReference type="InterPro" id="IPR044060">
    <property type="entry name" value="Bacterial_rp_domain"/>
</dbReference>
<gene>
    <name evidence="4" type="ORF">CYPRO_0101</name>
</gene>
<dbReference type="Pfam" id="PF08757">
    <property type="entry name" value="CotH"/>
    <property type="match status" value="1"/>
</dbReference>
<organism evidence="4 5">
    <name type="scientific">Cyclonatronum proteinivorum</name>
    <dbReference type="NCBI Taxonomy" id="1457365"/>
    <lineage>
        <taxon>Bacteria</taxon>
        <taxon>Pseudomonadati</taxon>
        <taxon>Balneolota</taxon>
        <taxon>Balneolia</taxon>
        <taxon>Balneolales</taxon>
        <taxon>Cyclonatronaceae</taxon>
        <taxon>Cyclonatronum</taxon>
    </lineage>
</organism>
<dbReference type="Pfam" id="PF18998">
    <property type="entry name" value="Flg_new_2"/>
    <property type="match status" value="1"/>
</dbReference>
<proteinExistence type="predicted"/>
<feature type="domain" description="Secretion system C-terminal sorting" evidence="2">
    <location>
        <begin position="876"/>
        <end position="941"/>
    </location>
</feature>
<dbReference type="AlphaFoldDB" id="A0A345UFY7"/>
<evidence type="ECO:0000259" key="2">
    <source>
        <dbReference type="Pfam" id="PF18962"/>
    </source>
</evidence>
<protein>
    <submittedName>
        <fullName evidence="4">Por secretion system C-terminal sorting domain-containing protein</fullName>
    </submittedName>
</protein>
<evidence type="ECO:0000259" key="3">
    <source>
        <dbReference type="Pfam" id="PF18998"/>
    </source>
</evidence>
<reference evidence="4 5" key="1">
    <citation type="submission" date="2018-03" db="EMBL/GenBank/DDBJ databases">
        <title>Phenotypic and genomic properties of Cyclonatronum proteinivorum gen. nov., sp. nov., a haloalkaliphilic bacteroidete from soda lakes possessing Na+-translocating rhodopsin.</title>
        <authorList>
            <person name="Toshchakov S.V."/>
            <person name="Korzhenkov A."/>
            <person name="Samarov N.I."/>
            <person name="Kublanov I.V."/>
            <person name="Muntyan M.S."/>
            <person name="Sorokin D.Y."/>
        </authorList>
    </citation>
    <scope>NUCLEOTIDE SEQUENCE [LARGE SCALE GENOMIC DNA]</scope>
    <source>
        <strain evidence="4 5">Omega</strain>
    </source>
</reference>
<keyword evidence="1" id="KW-0732">Signal</keyword>
<feature type="signal peptide" evidence="1">
    <location>
        <begin position="1"/>
        <end position="26"/>
    </location>
</feature>
<dbReference type="NCBIfam" id="TIGR04183">
    <property type="entry name" value="Por_Secre_tail"/>
    <property type="match status" value="1"/>
</dbReference>
<dbReference type="KEGG" id="cprv:CYPRO_0101"/>
<accession>A0A345UFY7</accession>
<evidence type="ECO:0000313" key="4">
    <source>
        <dbReference type="EMBL" id="AXI99388.1"/>
    </source>
</evidence>
<feature type="chain" id="PRO_5016872017" evidence="1">
    <location>
        <begin position="27"/>
        <end position="958"/>
    </location>
</feature>
<dbReference type="InterPro" id="IPR014867">
    <property type="entry name" value="Spore_coat_CotH_CotH2/3/7"/>
</dbReference>
<keyword evidence="5" id="KW-1185">Reference proteome</keyword>
<dbReference type="Proteomes" id="UP000254808">
    <property type="component" value="Chromosome"/>
</dbReference>
<feature type="domain" description="Bacterial repeat" evidence="3">
    <location>
        <begin position="588"/>
        <end position="634"/>
    </location>
</feature>
<dbReference type="InterPro" id="IPR026444">
    <property type="entry name" value="Secre_tail"/>
</dbReference>
<sequence length="958" mass="109454">MRDMKKIWKCMLLLCLSTMLTGPFYAYSQSPGFSHQAGFYTEAFDLNIACPDEFPQAWITRDGSWPGPENPESELFSGPILIDSRAGDENFFSLFPLNNGDPGIPAWLPPSEEVVKSNVISVTCFNAEGGHSETARRTFFVDENAYSRFSLAVVSFIGDPEGLFSFDTGIKVPGVHYVPGNNRSGNYFQRGEEWERMTHMEFFEKDGTYGFAQNAGMRIHGNFSRAYPRKSFRMYSRSEYGESRFEYKIFEEQPVQRFNRLIFRISGQDFRRSMFRDALAHRLYKNVGIETQDYRPVITFLNGEYWGIFSIRERYDHHYFNRMYEVDRDSLDYIDFYFSRTPDVSNGTRTHYMDMLDFAAEHDLADDEHYSHMETLMDVDDFINMVVMGVYASNTDWPRTNVRVWRTRNEYRPEAGRKDGRWRWLLNDIDYGFGLYQNPAHNNFGAILNDNWEGELIMALMDNDGFRYNFINRFADHIHTVFSPAHTDSVINWFVDGISAEMPEHVSRWQYPSSFNSWINTTNGLKNWLAARPDNIRQQLIERFELDGLATFTADVSEPNAGIIKLNSIRLAPETDGIGANPYPFEATYFAGVPVRLEAIPNAGYRFDGWEGHESSEPVITVDPAQLETISAVFVFEPFEGDEMNPVAHDLSTGDYLFDFWSPEQPELTFPANIVFQQTRMTDPGLNDEMTDPYFLTEEDYHEDDAGSIGFPYALTRRTRINALGDNGISFINTGRSRDLGAAVLALDTREAEEVFVNFTAGTVLPNAREYAIRLQWRIGNQGAFTDVTDSSGNPVEYVRNTTSGHETHFSDIRLPDEAAGVPYLQLRWKYYHVSGNSGPRAELRLDNILVRTEAFVSVPETGNQLPRQFTLHQNYPNPFNPTTNISFELPVQSDIVLEVFNVTGQRVATLANGTWQAGSHTVAFNAQGLASGLYLYRLRTVGAANPVQLTGKMMLLR</sequence>
<evidence type="ECO:0000256" key="1">
    <source>
        <dbReference type="SAM" id="SignalP"/>
    </source>
</evidence>